<dbReference type="EMBL" id="JADGIK010000001">
    <property type="protein sequence ID" value="MBF0596162.1"/>
    <property type="molecule type" value="Genomic_DNA"/>
</dbReference>
<proteinExistence type="predicted"/>
<dbReference type="RefSeq" id="WP_194181691.1">
    <property type="nucleotide sequence ID" value="NZ_JADGIK010000001.1"/>
</dbReference>
<keyword evidence="1" id="KW-0472">Membrane</keyword>
<reference evidence="2" key="1">
    <citation type="submission" date="2020-10" db="EMBL/GenBank/DDBJ databases">
        <authorList>
            <person name="Lu T."/>
            <person name="Wang Q."/>
            <person name="Han X."/>
        </authorList>
    </citation>
    <scope>NUCLEOTIDE SEQUENCE</scope>
    <source>
        <strain evidence="2">WQ 117</strain>
    </source>
</reference>
<keyword evidence="1" id="KW-0812">Transmembrane</keyword>
<feature type="transmembrane region" description="Helical" evidence="1">
    <location>
        <begin position="38"/>
        <end position="59"/>
    </location>
</feature>
<gene>
    <name evidence="2" type="ORF">IM532_01580</name>
</gene>
<dbReference type="AlphaFoldDB" id="A0A8J7G3U3"/>
<feature type="transmembrane region" description="Helical" evidence="1">
    <location>
        <begin position="79"/>
        <end position="99"/>
    </location>
</feature>
<protein>
    <submittedName>
        <fullName evidence="2">Uncharacterized protein</fullName>
    </submittedName>
</protein>
<dbReference type="Proteomes" id="UP000608754">
    <property type="component" value="Unassembled WGS sequence"/>
</dbReference>
<name>A0A8J7G3U3_9FLAO</name>
<organism evidence="2 3">
    <name type="scientific">Faecalibacter rhinopitheci</name>
    <dbReference type="NCBI Taxonomy" id="2779678"/>
    <lineage>
        <taxon>Bacteria</taxon>
        <taxon>Pseudomonadati</taxon>
        <taxon>Bacteroidota</taxon>
        <taxon>Flavobacteriia</taxon>
        <taxon>Flavobacteriales</taxon>
        <taxon>Weeksellaceae</taxon>
        <taxon>Faecalibacter</taxon>
    </lineage>
</organism>
<keyword evidence="3" id="KW-1185">Reference proteome</keyword>
<keyword evidence="1" id="KW-1133">Transmembrane helix</keyword>
<sequence>MELDDLKSAWNSIPEEKTYNKQDIFDMLKKKSSSTIKWLFLFTIFELALVLFFTMLSIAKRKLINGDIISPNENFISNNYIVGSAFTIIISVIFIAYTYKTYRKININNSITDLITQIIKFRKTINLFVLFILISIISVSLPYYYKLGQNIYINKLGIEHNTEKINTFGWIAVVVALVFIILITSMYYGFLYWFFLRKLSRNLIDLKNIK</sequence>
<accession>A0A8J7G3U3</accession>
<evidence type="ECO:0000313" key="2">
    <source>
        <dbReference type="EMBL" id="MBF0596162.1"/>
    </source>
</evidence>
<evidence type="ECO:0000313" key="3">
    <source>
        <dbReference type="Proteomes" id="UP000608754"/>
    </source>
</evidence>
<feature type="transmembrane region" description="Helical" evidence="1">
    <location>
        <begin position="125"/>
        <end position="145"/>
    </location>
</feature>
<comment type="caution">
    <text evidence="2">The sequence shown here is derived from an EMBL/GenBank/DDBJ whole genome shotgun (WGS) entry which is preliminary data.</text>
</comment>
<evidence type="ECO:0000256" key="1">
    <source>
        <dbReference type="SAM" id="Phobius"/>
    </source>
</evidence>
<feature type="transmembrane region" description="Helical" evidence="1">
    <location>
        <begin position="165"/>
        <end position="195"/>
    </location>
</feature>